<dbReference type="PANTHER" id="PTHR46305">
    <property type="match status" value="1"/>
</dbReference>
<dbReference type="Pfam" id="PF02525">
    <property type="entry name" value="Flavodoxin_2"/>
    <property type="match status" value="1"/>
</dbReference>
<keyword evidence="7" id="KW-1185">Reference proteome</keyword>
<feature type="domain" description="Flavodoxin-like fold" evidence="5">
    <location>
        <begin position="3"/>
        <end position="194"/>
    </location>
</feature>
<evidence type="ECO:0000256" key="4">
    <source>
        <dbReference type="ARBA" id="ARBA00037981"/>
    </source>
</evidence>
<name>A0ABZ0WBU8_9BACT</name>
<dbReference type="InterPro" id="IPR003680">
    <property type="entry name" value="Flavodoxin_fold"/>
</dbReference>
<dbReference type="SUPFAM" id="SSF52218">
    <property type="entry name" value="Flavoproteins"/>
    <property type="match status" value="1"/>
</dbReference>
<keyword evidence="6" id="KW-0560">Oxidoreductase</keyword>
<proteinExistence type="inferred from homology"/>
<evidence type="ECO:0000313" key="7">
    <source>
        <dbReference type="Proteomes" id="UP001325680"/>
    </source>
</evidence>
<sequence length="213" mass="24792">MTKIFIINGGQHFAHSGGKFNQTLVQWDKSFFTSLDGFEVQITDINEPYDLEEEVSKFVWADVVIYHTPVWWFGLPHKFKEYLDTVFTAGHRKGIYYSDGRKRENPEINYGTGGSLHGRHYMLTTTWNAPETAFTLPGEFFDQNSVDEGVMFGFHRMNAFTGMKQLEGFHFHDLEKNARPDRIQDYFERYTSHLAETIQSLPLTITEEKPELC</sequence>
<dbReference type="PANTHER" id="PTHR46305:SF3">
    <property type="entry name" value="NADPH:QUINONE OXIDOREDUCTASE MDAB"/>
    <property type="match status" value="1"/>
</dbReference>
<dbReference type="Gene3D" id="3.40.50.360">
    <property type="match status" value="1"/>
</dbReference>
<evidence type="ECO:0000313" key="6">
    <source>
        <dbReference type="EMBL" id="WQD40017.1"/>
    </source>
</evidence>
<accession>A0ABZ0WBU8</accession>
<keyword evidence="3" id="KW-0274">FAD</keyword>
<evidence type="ECO:0000256" key="3">
    <source>
        <dbReference type="ARBA" id="ARBA00022827"/>
    </source>
</evidence>
<protein>
    <submittedName>
        <fullName evidence="6">NAD(P)H-dependent oxidoreductase</fullName>
        <ecNumber evidence="6">1.-.-.-</ecNumber>
    </submittedName>
</protein>
<comment type="similarity">
    <text evidence="4">Belongs to the oxidoreductase MdaB family.</text>
</comment>
<organism evidence="6 7">
    <name type="scientific">Niabella yanshanensis</name>
    <dbReference type="NCBI Taxonomy" id="577386"/>
    <lineage>
        <taxon>Bacteria</taxon>
        <taxon>Pseudomonadati</taxon>
        <taxon>Bacteroidota</taxon>
        <taxon>Chitinophagia</taxon>
        <taxon>Chitinophagales</taxon>
        <taxon>Chitinophagaceae</taxon>
        <taxon>Niabella</taxon>
    </lineage>
</organism>
<dbReference type="EMBL" id="CP139960">
    <property type="protein sequence ID" value="WQD40017.1"/>
    <property type="molecule type" value="Genomic_DNA"/>
</dbReference>
<dbReference type="RefSeq" id="WP_114789408.1">
    <property type="nucleotide sequence ID" value="NZ_CP139960.1"/>
</dbReference>
<evidence type="ECO:0000256" key="1">
    <source>
        <dbReference type="ARBA" id="ARBA00001974"/>
    </source>
</evidence>
<keyword evidence="2" id="KW-0285">Flavoprotein</keyword>
<reference evidence="6 7" key="1">
    <citation type="submission" date="2023-12" db="EMBL/GenBank/DDBJ databases">
        <title>Genome sequencing and assembly of bacterial species from a model synthetic community.</title>
        <authorList>
            <person name="Hogle S.L."/>
        </authorList>
    </citation>
    <scope>NUCLEOTIDE SEQUENCE [LARGE SCALE GENOMIC DNA]</scope>
    <source>
        <strain evidence="6 7">HAMBI_3031</strain>
    </source>
</reference>
<comment type="cofactor">
    <cofactor evidence="1">
        <name>FAD</name>
        <dbReference type="ChEBI" id="CHEBI:57692"/>
    </cofactor>
</comment>
<dbReference type="InterPro" id="IPR029039">
    <property type="entry name" value="Flavoprotein-like_sf"/>
</dbReference>
<dbReference type="EC" id="1.-.-.-" evidence="6"/>
<evidence type="ECO:0000256" key="2">
    <source>
        <dbReference type="ARBA" id="ARBA00022630"/>
    </source>
</evidence>
<dbReference type="InterPro" id="IPR052397">
    <property type="entry name" value="NADPH-QR_MdaB"/>
</dbReference>
<gene>
    <name evidence="6" type="ORF">U0035_07655</name>
</gene>
<dbReference type="GO" id="GO:0016491">
    <property type="term" value="F:oxidoreductase activity"/>
    <property type="evidence" value="ECO:0007669"/>
    <property type="project" value="UniProtKB-KW"/>
</dbReference>
<dbReference type="Proteomes" id="UP001325680">
    <property type="component" value="Chromosome"/>
</dbReference>
<evidence type="ECO:0000259" key="5">
    <source>
        <dbReference type="Pfam" id="PF02525"/>
    </source>
</evidence>